<dbReference type="Proteomes" id="UP001295423">
    <property type="component" value="Unassembled WGS sequence"/>
</dbReference>
<dbReference type="InterPro" id="IPR029063">
    <property type="entry name" value="SAM-dependent_MTases_sf"/>
</dbReference>
<comment type="caution">
    <text evidence="2">The sequence shown here is derived from an EMBL/GenBank/DDBJ whole genome shotgun (WGS) entry which is preliminary data.</text>
</comment>
<keyword evidence="1" id="KW-0732">Signal</keyword>
<sequence>MARTTMDKGAHCRTGCRGLLSLSLWSWVVEVCVLQSLLQHTEAFIVFPSTGRRNFQCKASAESSSTFSTKSLLGREEAQSVINNVLMPQDLYGDRIGLGRDAQGIEAGTALDPNDPRLAMTYAEFPLTSLDQLIDLGLEHMPSKSQAASRPTTCMIDLGSGCGRIGLYLAMTRRGGNPDDSSSSSSSKAWNLHGIEISDILHHEALGYCQKAVEHDLIYPSFSSASTTTTNTMSSEEETNNTLSLHLGPADNFGNLLSEADCIFAYSTVFSAKVFSPELRALMLGPEWSQMLGKFCKDGCVAITTDRALDPTYGWQLVDRLDVENREVFGTTGYVHILKKQ</sequence>
<feature type="chain" id="PRO_5042289568" evidence="1">
    <location>
        <begin position="44"/>
        <end position="341"/>
    </location>
</feature>
<protein>
    <submittedName>
        <fullName evidence="2">Uncharacterized protein</fullName>
    </submittedName>
</protein>
<dbReference type="Gene3D" id="3.40.50.150">
    <property type="entry name" value="Vaccinia Virus protein VP39"/>
    <property type="match status" value="1"/>
</dbReference>
<keyword evidence="3" id="KW-1185">Reference proteome</keyword>
<organism evidence="2 3">
    <name type="scientific">Cylindrotheca closterium</name>
    <dbReference type="NCBI Taxonomy" id="2856"/>
    <lineage>
        <taxon>Eukaryota</taxon>
        <taxon>Sar</taxon>
        <taxon>Stramenopiles</taxon>
        <taxon>Ochrophyta</taxon>
        <taxon>Bacillariophyta</taxon>
        <taxon>Bacillariophyceae</taxon>
        <taxon>Bacillariophycidae</taxon>
        <taxon>Bacillariales</taxon>
        <taxon>Bacillariaceae</taxon>
        <taxon>Cylindrotheca</taxon>
    </lineage>
</organism>
<dbReference type="AlphaFoldDB" id="A0AAD2G031"/>
<dbReference type="EMBL" id="CAKOGP040001980">
    <property type="protein sequence ID" value="CAJ1958814.1"/>
    <property type="molecule type" value="Genomic_DNA"/>
</dbReference>
<evidence type="ECO:0000313" key="3">
    <source>
        <dbReference type="Proteomes" id="UP001295423"/>
    </source>
</evidence>
<accession>A0AAD2G031</accession>
<proteinExistence type="predicted"/>
<evidence type="ECO:0000256" key="1">
    <source>
        <dbReference type="SAM" id="SignalP"/>
    </source>
</evidence>
<reference evidence="2" key="1">
    <citation type="submission" date="2023-08" db="EMBL/GenBank/DDBJ databases">
        <authorList>
            <person name="Audoor S."/>
            <person name="Bilcke G."/>
        </authorList>
    </citation>
    <scope>NUCLEOTIDE SEQUENCE</scope>
</reference>
<gene>
    <name evidence="2" type="ORF">CYCCA115_LOCUS17364</name>
</gene>
<feature type="signal peptide" evidence="1">
    <location>
        <begin position="1"/>
        <end position="43"/>
    </location>
</feature>
<evidence type="ECO:0000313" key="2">
    <source>
        <dbReference type="EMBL" id="CAJ1958814.1"/>
    </source>
</evidence>
<name>A0AAD2G031_9STRA</name>